<gene>
    <name evidence="4" type="ORF">ACFFJP_11710</name>
</gene>
<name>A0ABV6BDI6_9GAMM</name>
<reference evidence="4 5" key="1">
    <citation type="submission" date="2024-09" db="EMBL/GenBank/DDBJ databases">
        <authorList>
            <person name="Sun Q."/>
            <person name="Mori K."/>
        </authorList>
    </citation>
    <scope>NUCLEOTIDE SEQUENCE [LARGE SCALE GENOMIC DNA]</scope>
    <source>
        <strain evidence="4 5">KCTC 23315</strain>
    </source>
</reference>
<dbReference type="EMBL" id="JBHLXP010000003">
    <property type="protein sequence ID" value="MFC0048951.1"/>
    <property type="molecule type" value="Genomic_DNA"/>
</dbReference>
<dbReference type="RefSeq" id="WP_377243928.1">
    <property type="nucleotide sequence ID" value="NZ_JBHLXP010000003.1"/>
</dbReference>
<dbReference type="EC" id="2.3.-.-" evidence="4"/>
<dbReference type="PROSITE" id="PS51186">
    <property type="entry name" value="GNAT"/>
    <property type="match status" value="1"/>
</dbReference>
<keyword evidence="5" id="KW-1185">Reference proteome</keyword>
<dbReference type="Proteomes" id="UP001589813">
    <property type="component" value="Unassembled WGS sequence"/>
</dbReference>
<dbReference type="InterPro" id="IPR016181">
    <property type="entry name" value="Acyl_CoA_acyltransferase"/>
</dbReference>
<evidence type="ECO:0000256" key="2">
    <source>
        <dbReference type="ARBA" id="ARBA00023315"/>
    </source>
</evidence>
<evidence type="ECO:0000313" key="5">
    <source>
        <dbReference type="Proteomes" id="UP001589813"/>
    </source>
</evidence>
<dbReference type="CDD" id="cd04301">
    <property type="entry name" value="NAT_SF"/>
    <property type="match status" value="1"/>
</dbReference>
<proteinExistence type="predicted"/>
<accession>A0ABV6BDI6</accession>
<dbReference type="GO" id="GO:0016746">
    <property type="term" value="F:acyltransferase activity"/>
    <property type="evidence" value="ECO:0007669"/>
    <property type="project" value="UniProtKB-KW"/>
</dbReference>
<dbReference type="PANTHER" id="PTHR43877">
    <property type="entry name" value="AMINOALKYLPHOSPHONATE N-ACETYLTRANSFERASE-RELATED-RELATED"/>
    <property type="match status" value="1"/>
</dbReference>
<dbReference type="InterPro" id="IPR000182">
    <property type="entry name" value="GNAT_dom"/>
</dbReference>
<dbReference type="Gene3D" id="3.40.630.30">
    <property type="match status" value="1"/>
</dbReference>
<keyword evidence="1 4" id="KW-0808">Transferase</keyword>
<sequence length="198" mass="22309">MNDVTAEPRMVTTWHLDYQGPTLTLPEWPAGVCLLEAEVPSPELNQFLFVAVGALWRWYGRLGWTYQQWSEHLNSGHVRTFVLYQRGTPAGYFELCRHPEDGNSVELKYFGLLPSFVGQGLGRAIVQAAIAQAQRWSAGRVWLHTCSDDHPAALSTYQKAGFVLLQTVTEPSEVPLDYTTALLDAPFVQSRLARFKQN</sequence>
<evidence type="ECO:0000313" key="4">
    <source>
        <dbReference type="EMBL" id="MFC0048951.1"/>
    </source>
</evidence>
<evidence type="ECO:0000256" key="1">
    <source>
        <dbReference type="ARBA" id="ARBA00022679"/>
    </source>
</evidence>
<dbReference type="SUPFAM" id="SSF55729">
    <property type="entry name" value="Acyl-CoA N-acyltransferases (Nat)"/>
    <property type="match status" value="1"/>
</dbReference>
<organism evidence="4 5">
    <name type="scientific">Rheinheimera tilapiae</name>
    <dbReference type="NCBI Taxonomy" id="875043"/>
    <lineage>
        <taxon>Bacteria</taxon>
        <taxon>Pseudomonadati</taxon>
        <taxon>Pseudomonadota</taxon>
        <taxon>Gammaproteobacteria</taxon>
        <taxon>Chromatiales</taxon>
        <taxon>Chromatiaceae</taxon>
        <taxon>Rheinheimera</taxon>
    </lineage>
</organism>
<evidence type="ECO:0000259" key="3">
    <source>
        <dbReference type="PROSITE" id="PS51186"/>
    </source>
</evidence>
<keyword evidence="2 4" id="KW-0012">Acyltransferase</keyword>
<feature type="domain" description="N-acetyltransferase" evidence="3">
    <location>
        <begin position="42"/>
        <end position="181"/>
    </location>
</feature>
<dbReference type="Pfam" id="PF00583">
    <property type="entry name" value="Acetyltransf_1"/>
    <property type="match status" value="1"/>
</dbReference>
<protein>
    <submittedName>
        <fullName evidence="4">GNAT family N-acetyltransferase</fullName>
        <ecNumber evidence="4">2.3.-.-</ecNumber>
    </submittedName>
</protein>
<dbReference type="InterPro" id="IPR050832">
    <property type="entry name" value="Bact_Acetyltransf"/>
</dbReference>
<comment type="caution">
    <text evidence="4">The sequence shown here is derived from an EMBL/GenBank/DDBJ whole genome shotgun (WGS) entry which is preliminary data.</text>
</comment>